<dbReference type="RefSeq" id="WP_064561365.1">
    <property type="nucleotide sequence ID" value="NZ_LXER01000032.1"/>
</dbReference>
<protein>
    <recommendedName>
        <fullName evidence="2">PIN like domain-containing protein</fullName>
    </recommendedName>
</protein>
<organism evidence="3 4">
    <name type="scientific">Buttiauxella brennerae ATCC 51605</name>
    <dbReference type="NCBI Taxonomy" id="1354251"/>
    <lineage>
        <taxon>Bacteria</taxon>
        <taxon>Pseudomonadati</taxon>
        <taxon>Pseudomonadota</taxon>
        <taxon>Gammaproteobacteria</taxon>
        <taxon>Enterobacterales</taxon>
        <taxon>Enterobacteriaceae</taxon>
        <taxon>Buttiauxella</taxon>
    </lineage>
</organism>
<dbReference type="PATRIC" id="fig|1354251.4.peg.3826"/>
<reference evidence="3 4" key="1">
    <citation type="submission" date="2016-04" db="EMBL/GenBank/DDBJ databases">
        <title>ATOL: Assembling a taxonomically balanced genome-scale reconstruction of the evolutionary history of the Enterobacteriaceae.</title>
        <authorList>
            <person name="Plunkett G.III."/>
            <person name="Neeno-Eckwall E.C."/>
            <person name="Glasner J.D."/>
            <person name="Perna N.T."/>
        </authorList>
    </citation>
    <scope>NUCLEOTIDE SEQUENCE [LARGE SCALE GENOMIC DNA]</scope>
    <source>
        <strain evidence="3 4">ATCC 51605</strain>
    </source>
</reference>
<name>A0A1B7IHZ9_9ENTR</name>
<gene>
    <name evidence="3" type="ORF">M975_3717</name>
</gene>
<dbReference type="Pfam" id="PF18476">
    <property type="entry name" value="PIN_8"/>
    <property type="match status" value="1"/>
</dbReference>
<dbReference type="Proteomes" id="UP000078410">
    <property type="component" value="Unassembled WGS sequence"/>
</dbReference>
<evidence type="ECO:0000256" key="1">
    <source>
        <dbReference type="SAM" id="MobiDB-lite"/>
    </source>
</evidence>
<feature type="compositionally biased region" description="Basic and acidic residues" evidence="1">
    <location>
        <begin position="382"/>
        <end position="403"/>
    </location>
</feature>
<feature type="domain" description="PIN like" evidence="2">
    <location>
        <begin position="26"/>
        <end position="262"/>
    </location>
</feature>
<sequence length="403" mass="47261">MRNQFKGFYTPKANELANLWENPNTIFVFDTNVLLNFYSYEENTRKDFFGVLDRICSRVWLPHQVVLEYQMRRLEIIDQERATFDRILNCFSDIENKINSKLIAELKIKKRLPILAEALEGLLEEITSLTEKFKEDIFKKQRNLKPDVRSHDAIREGFDKIFDSRVGEPFSAEELQSIYTEGSLRYNKKIPPGFKDSKKSGVNDYVYAGLEYKREYGDYVIWKQILRMAMSEQVHNVVFVTDDMKDDWWYQIGTKIIGPLESLQTEFYSVTNTSNFKMYDTTLFLKDATEFLNAKIEESSFSEVSNIIKLNREENNNSSVDDLNDSIPSTTYNDEIRKKAMEALANLFNTNKEYQPENSWRKALSSSSIYDDLFHIKISPNQKDDKLDDSKGDDFIDESDTKY</sequence>
<evidence type="ECO:0000313" key="4">
    <source>
        <dbReference type="Proteomes" id="UP000078410"/>
    </source>
</evidence>
<keyword evidence="4" id="KW-1185">Reference proteome</keyword>
<dbReference type="EMBL" id="LXER01000032">
    <property type="protein sequence ID" value="OAT29070.1"/>
    <property type="molecule type" value="Genomic_DNA"/>
</dbReference>
<dbReference type="InterPro" id="IPR041578">
    <property type="entry name" value="PIN_8"/>
</dbReference>
<evidence type="ECO:0000313" key="3">
    <source>
        <dbReference type="EMBL" id="OAT29070.1"/>
    </source>
</evidence>
<dbReference type="AlphaFoldDB" id="A0A1B7IHZ9"/>
<dbReference type="OrthoDB" id="9182727at2"/>
<proteinExistence type="predicted"/>
<comment type="caution">
    <text evidence="3">The sequence shown here is derived from an EMBL/GenBank/DDBJ whole genome shotgun (WGS) entry which is preliminary data.</text>
</comment>
<accession>A0A1B7IHZ9</accession>
<feature type="region of interest" description="Disordered" evidence="1">
    <location>
        <begin position="381"/>
        <end position="403"/>
    </location>
</feature>
<evidence type="ECO:0000259" key="2">
    <source>
        <dbReference type="Pfam" id="PF18476"/>
    </source>
</evidence>